<keyword evidence="3 4" id="KW-0597">Phosphoprotein</keyword>
<dbReference type="Gene3D" id="3.30.565.10">
    <property type="entry name" value="Histidine kinase-like ATPase, C-terminal domain"/>
    <property type="match status" value="1"/>
</dbReference>
<dbReference type="InterPro" id="IPR011110">
    <property type="entry name" value="Reg_prop"/>
</dbReference>
<dbReference type="SMART" id="SM00388">
    <property type="entry name" value="HisKA"/>
    <property type="match status" value="1"/>
</dbReference>
<evidence type="ECO:0000256" key="4">
    <source>
        <dbReference type="PROSITE-ProRule" id="PRU00169"/>
    </source>
</evidence>
<dbReference type="InterPro" id="IPR001054">
    <property type="entry name" value="A/G_cyclase"/>
</dbReference>
<feature type="domain" description="Response regulatory" evidence="7">
    <location>
        <begin position="1119"/>
        <end position="1235"/>
    </location>
</feature>
<dbReference type="SMART" id="SM00387">
    <property type="entry name" value="HATPase_c"/>
    <property type="match status" value="1"/>
</dbReference>
<dbReference type="CDD" id="cd17574">
    <property type="entry name" value="REC_OmpR"/>
    <property type="match status" value="1"/>
</dbReference>
<comment type="caution">
    <text evidence="9">The sequence shown here is derived from an EMBL/GenBank/DDBJ whole genome shotgun (WGS) entry which is preliminary data.</text>
</comment>
<feature type="transmembrane region" description="Helical" evidence="5">
    <location>
        <begin position="7"/>
        <end position="27"/>
    </location>
</feature>
<dbReference type="SUPFAM" id="SSF47384">
    <property type="entry name" value="Homodimeric domain of signal transducing histidine kinase"/>
    <property type="match status" value="1"/>
</dbReference>
<dbReference type="Gene3D" id="2.60.40.10">
    <property type="entry name" value="Immunoglobulins"/>
    <property type="match status" value="1"/>
</dbReference>
<dbReference type="InterPro" id="IPR005467">
    <property type="entry name" value="His_kinase_dom"/>
</dbReference>
<dbReference type="Gene3D" id="3.40.50.2300">
    <property type="match status" value="1"/>
</dbReference>
<protein>
    <recommendedName>
        <fullName evidence="2">histidine kinase</fullName>
        <ecNumber evidence="2">2.7.13.3</ecNumber>
    </recommendedName>
</protein>
<dbReference type="SUPFAM" id="SSF63829">
    <property type="entry name" value="Calcium-dependent phosphotriesterase"/>
    <property type="match status" value="2"/>
</dbReference>
<keyword evidence="10" id="KW-1185">Reference proteome</keyword>
<feature type="transmembrane region" description="Helical" evidence="5">
    <location>
        <begin position="803"/>
        <end position="822"/>
    </location>
</feature>
<keyword evidence="5" id="KW-0812">Transmembrane</keyword>
<dbReference type="InterPro" id="IPR001789">
    <property type="entry name" value="Sig_transdc_resp-reg_receiver"/>
</dbReference>
<evidence type="ECO:0000256" key="2">
    <source>
        <dbReference type="ARBA" id="ARBA00012438"/>
    </source>
</evidence>
<reference evidence="9 10" key="1">
    <citation type="submission" date="2024-06" db="EMBL/GenBank/DDBJ databases">
        <authorList>
            <person name="Li F."/>
        </authorList>
    </citation>
    <scope>NUCLEOTIDE SEQUENCE [LARGE SCALE GENOMIC DNA]</scope>
    <source>
        <strain evidence="9 10">GXAS 311</strain>
    </source>
</reference>
<dbReference type="InterPro" id="IPR004358">
    <property type="entry name" value="Sig_transdc_His_kin-like_C"/>
</dbReference>
<feature type="domain" description="Histidine kinase" evidence="6">
    <location>
        <begin position="851"/>
        <end position="1069"/>
    </location>
</feature>
<dbReference type="Gene3D" id="2.130.10.10">
    <property type="entry name" value="YVTN repeat-like/Quinoprotein amine dehydrogenase"/>
    <property type="match status" value="4"/>
</dbReference>
<dbReference type="EC" id="2.7.13.3" evidence="2"/>
<sequence>MKISSRIHILYVLLNLIFIGLALPALANRNSISFLHIGTEQGLPQSTVNTIFQDSQGFIWIGTYDGLTRFDGYRFVNFKNNPQDPTSLSNNIVVSIIEDKQGFLWIGTDQNGVNRFNPDTGEFVRFVASENDFDSLSHPQVRVIHQDKKGRIWIGTTHGLNLYLPEKQAFAHFYHNPLDNQSLPHGAIVDIVDDGDGHLWVASTEALAHFDVEQQVFTTYNRSNSPKQINDLYLDTDNSLWIGTRLDGLYHLSPDQMKFEHHQHIKGKPGSLNDNDIRTILRMRNGDLWVGTEEGGINIRRKGSNQFIHIERNSADSHSLTINAIWSLYQDNSGLIWVGTAGGGISTTISFANRMSRLTHSPHEKNSLSHEFVWDIEEDKQGMIWLSTPLGLNRYDPNTNQFEHFLAFEASNQRPFGNQIYSFTIDDQGMIWLGNTQGQLGVFSPETKELTVIQRYNYPRDYVSYNRVRMIEKDHFGNIWVGTDDGLLRVDQKSRKIVQDYRFVAQGELGDASIRVMLQDDDGMIWFGTWGKGLQRYDPEFGSLTSFENIPGDETSISDNTIRSLYKDPQGNLWIGTFNGLNVLTAEQIQKETFYFKSYLEKDGLPNSAILGISYDATGKLWLSSNRGLSEFDPEKIKFKNYTIEDGLTANEFSGNAVIRTTTGEIYFGSVNGVTIVNPVSRVQTNFQPNVKITDISVQGKSILTKGVLYQNQMLELEYDANDLMFEFASLDFRHPKRNRFKYRLKPYNDDWINSDGLNQAVFTNLDPSQYTFELQATNSDGIWVNKSTLVNFIIKPPMWKTWWAYFIYFAILISLIAFYLNSHEKKLQEQKAINEHLRKVDQLKDEFLANTSHELRTPLNGIIGIAESLKEGVAGLQNQKTLNHLQMIIDGGKRLAQLINDILDFKKLSHHNLVLQRKAVDLYSIANVVVSLLYPLAEEKNLKLINRLPNQLPLIYADENRIQQILHNLIGNAIKYTHHGEIEISATVQGNFVEVCVSDTGIGIDESQMEIIFKPFEQASLPEIISNRGTGLGLSVSHQLIEEHGGNLWVESEVNKGSKFYFDVPIWLENTHEIENSKSTVAQPNTQLINSPNTNNANNNSTAITRTDGVYSPQGKGKVLIADDDLINLQVLSDLLQMNGYSVECAEDGLKAVQLAQQKKFDMAVIDIMMPGLSGYEVCKKLRKKYSPIELPILLLSARYQPRDISAGFEAGANDYVAKPIEREVLLSRLHTMRLLGGLIEAKQQKAHAATLQQACERLGKYFPKEMVKQIVTGDTNNPLVAKRKQITVLFADLAGFTSVSDRFEPEAITEILNSFLGKMGNLIEARNGVLNEILGDGLVVLFGALEHMDKKQQANSAANLALEMQQAMEELSDEWLEAGIDHNVKLRIGIHQDFATVGNFGSEDIVAFRAIGSGVNLAARLENHSEPGKIMVSYPIYAQCRDDFEFTQLNEIKFKGFNHPHRVCTLLDKRWFR</sequence>
<dbReference type="PRINTS" id="PR00344">
    <property type="entry name" value="BCTRLSENSOR"/>
</dbReference>
<dbReference type="CDD" id="cd07302">
    <property type="entry name" value="CHD"/>
    <property type="match status" value="1"/>
</dbReference>
<dbReference type="CDD" id="cd16922">
    <property type="entry name" value="HATPase_EvgS-ArcB-TorS-like"/>
    <property type="match status" value="1"/>
</dbReference>
<evidence type="ECO:0000259" key="8">
    <source>
        <dbReference type="PROSITE" id="PS50125"/>
    </source>
</evidence>
<dbReference type="Pfam" id="PF00211">
    <property type="entry name" value="Guanylate_cyc"/>
    <property type="match status" value="1"/>
</dbReference>
<dbReference type="InterPro" id="IPR011006">
    <property type="entry name" value="CheY-like_superfamily"/>
</dbReference>
<evidence type="ECO:0000313" key="9">
    <source>
        <dbReference type="EMBL" id="MET1254888.1"/>
    </source>
</evidence>
<dbReference type="PANTHER" id="PTHR43547:SF2">
    <property type="entry name" value="HYBRID SIGNAL TRANSDUCTION HISTIDINE KINASE C"/>
    <property type="match status" value="1"/>
</dbReference>
<dbReference type="Pfam" id="PF00072">
    <property type="entry name" value="Response_reg"/>
    <property type="match status" value="1"/>
</dbReference>
<evidence type="ECO:0000256" key="5">
    <source>
        <dbReference type="SAM" id="Phobius"/>
    </source>
</evidence>
<dbReference type="InterPro" id="IPR003594">
    <property type="entry name" value="HATPase_dom"/>
</dbReference>
<dbReference type="InterPro" id="IPR011123">
    <property type="entry name" value="Y_Y_Y"/>
</dbReference>
<dbReference type="SUPFAM" id="SSF50998">
    <property type="entry name" value="Quinoprotein alcohol dehydrogenase-like"/>
    <property type="match status" value="1"/>
</dbReference>
<dbReference type="Gene3D" id="1.10.287.130">
    <property type="match status" value="1"/>
</dbReference>
<evidence type="ECO:0000256" key="1">
    <source>
        <dbReference type="ARBA" id="ARBA00000085"/>
    </source>
</evidence>
<organism evidence="9 10">
    <name type="scientific">Aliikangiella maris</name>
    <dbReference type="NCBI Taxonomy" id="3162458"/>
    <lineage>
        <taxon>Bacteria</taxon>
        <taxon>Pseudomonadati</taxon>
        <taxon>Pseudomonadota</taxon>
        <taxon>Gammaproteobacteria</taxon>
        <taxon>Oceanospirillales</taxon>
        <taxon>Pleioneaceae</taxon>
        <taxon>Aliikangiella</taxon>
    </lineage>
</organism>
<dbReference type="RefSeq" id="WP_353874503.1">
    <property type="nucleotide sequence ID" value="NZ_JBEVCJ010000006.1"/>
</dbReference>
<evidence type="ECO:0000256" key="3">
    <source>
        <dbReference type="ARBA" id="ARBA00022553"/>
    </source>
</evidence>
<evidence type="ECO:0000259" key="6">
    <source>
        <dbReference type="PROSITE" id="PS50109"/>
    </source>
</evidence>
<dbReference type="InterPro" id="IPR029787">
    <property type="entry name" value="Nucleotide_cyclase"/>
</dbReference>
<keyword evidence="5" id="KW-1133">Transmembrane helix</keyword>
<proteinExistence type="predicted"/>
<dbReference type="PROSITE" id="PS50125">
    <property type="entry name" value="GUANYLATE_CYCLASE_2"/>
    <property type="match status" value="1"/>
</dbReference>
<gene>
    <name evidence="9" type="ORF">ABVT43_07115</name>
</gene>
<dbReference type="PROSITE" id="PS50110">
    <property type="entry name" value="RESPONSE_REGULATORY"/>
    <property type="match status" value="1"/>
</dbReference>
<dbReference type="SUPFAM" id="SSF55874">
    <property type="entry name" value="ATPase domain of HSP90 chaperone/DNA topoisomerase II/histidine kinase"/>
    <property type="match status" value="1"/>
</dbReference>
<dbReference type="Gene3D" id="3.30.70.1230">
    <property type="entry name" value="Nucleotide cyclase"/>
    <property type="match status" value="1"/>
</dbReference>
<dbReference type="InterPro" id="IPR003661">
    <property type="entry name" value="HisK_dim/P_dom"/>
</dbReference>
<evidence type="ECO:0000259" key="7">
    <source>
        <dbReference type="PROSITE" id="PS50110"/>
    </source>
</evidence>
<dbReference type="InterPro" id="IPR013783">
    <property type="entry name" value="Ig-like_fold"/>
</dbReference>
<dbReference type="EMBL" id="JBEVCJ010000006">
    <property type="protein sequence ID" value="MET1254888.1"/>
    <property type="molecule type" value="Genomic_DNA"/>
</dbReference>
<dbReference type="Pfam" id="PF07495">
    <property type="entry name" value="Y_Y_Y"/>
    <property type="match status" value="1"/>
</dbReference>
<dbReference type="Pfam" id="PF00512">
    <property type="entry name" value="HisKA"/>
    <property type="match status" value="1"/>
</dbReference>
<name>A0ABV2BT06_9GAMM</name>
<dbReference type="InterPro" id="IPR036890">
    <property type="entry name" value="HATPase_C_sf"/>
</dbReference>
<dbReference type="SMART" id="SM00448">
    <property type="entry name" value="REC"/>
    <property type="match status" value="1"/>
</dbReference>
<dbReference type="InterPro" id="IPR036097">
    <property type="entry name" value="HisK_dim/P_sf"/>
</dbReference>
<dbReference type="PROSITE" id="PS50109">
    <property type="entry name" value="HIS_KIN"/>
    <property type="match status" value="1"/>
</dbReference>
<dbReference type="CDD" id="cd00082">
    <property type="entry name" value="HisKA"/>
    <property type="match status" value="1"/>
</dbReference>
<dbReference type="InterPro" id="IPR015943">
    <property type="entry name" value="WD40/YVTN_repeat-like_dom_sf"/>
</dbReference>
<dbReference type="Pfam" id="PF02518">
    <property type="entry name" value="HATPase_c"/>
    <property type="match status" value="1"/>
</dbReference>
<dbReference type="Proteomes" id="UP001548189">
    <property type="component" value="Unassembled WGS sequence"/>
</dbReference>
<feature type="domain" description="Guanylate cyclase" evidence="8">
    <location>
        <begin position="1289"/>
        <end position="1424"/>
    </location>
</feature>
<feature type="transmembrane region" description="Helical" evidence="5">
    <location>
        <begin position="921"/>
        <end position="938"/>
    </location>
</feature>
<dbReference type="Pfam" id="PF07494">
    <property type="entry name" value="Reg_prop"/>
    <property type="match status" value="6"/>
</dbReference>
<dbReference type="SUPFAM" id="SSF52172">
    <property type="entry name" value="CheY-like"/>
    <property type="match status" value="1"/>
</dbReference>
<keyword evidence="5" id="KW-0472">Membrane</keyword>
<comment type="catalytic activity">
    <reaction evidence="1">
        <text>ATP + protein L-histidine = ADP + protein N-phospho-L-histidine.</text>
        <dbReference type="EC" id="2.7.13.3"/>
    </reaction>
</comment>
<feature type="modified residue" description="4-aspartylphosphate" evidence="4">
    <location>
        <position position="1168"/>
    </location>
</feature>
<evidence type="ECO:0000313" key="10">
    <source>
        <dbReference type="Proteomes" id="UP001548189"/>
    </source>
</evidence>
<accession>A0ABV2BT06</accession>
<dbReference type="PANTHER" id="PTHR43547">
    <property type="entry name" value="TWO-COMPONENT HISTIDINE KINASE"/>
    <property type="match status" value="1"/>
</dbReference>
<dbReference type="SMART" id="SM00044">
    <property type="entry name" value="CYCc"/>
    <property type="match status" value="1"/>
</dbReference>
<dbReference type="InterPro" id="IPR011047">
    <property type="entry name" value="Quinoprotein_ADH-like_sf"/>
</dbReference>
<dbReference type="SUPFAM" id="SSF55073">
    <property type="entry name" value="Nucleotide cyclase"/>
    <property type="match status" value="1"/>
</dbReference>